<comment type="caution">
    <text evidence="3">The sequence shown here is derived from an EMBL/GenBank/DDBJ whole genome shotgun (WGS) entry which is preliminary data.</text>
</comment>
<evidence type="ECO:0000313" key="3">
    <source>
        <dbReference type="EMBL" id="MBM6401442.1"/>
    </source>
</evidence>
<gene>
    <name evidence="3" type="ORF">JQN70_13665</name>
</gene>
<keyword evidence="2" id="KW-0472">Membrane</keyword>
<organism evidence="3 4">
    <name type="scientific">Phycicoccus sonneratiae</name>
    <dbReference type="NCBI Taxonomy" id="2807628"/>
    <lineage>
        <taxon>Bacteria</taxon>
        <taxon>Bacillati</taxon>
        <taxon>Actinomycetota</taxon>
        <taxon>Actinomycetes</taxon>
        <taxon>Micrococcales</taxon>
        <taxon>Intrasporangiaceae</taxon>
        <taxon>Phycicoccus</taxon>
    </lineage>
</organism>
<keyword evidence="2" id="KW-1133">Transmembrane helix</keyword>
<reference evidence="3" key="1">
    <citation type="submission" date="2021-02" db="EMBL/GenBank/DDBJ databases">
        <title>Phycicoccus sp. MQZ13P-5T, whole genome shotgun sequence.</title>
        <authorList>
            <person name="Tuo L."/>
        </authorList>
    </citation>
    <scope>NUCLEOTIDE SEQUENCE</scope>
    <source>
        <strain evidence="3">MQZ13P-5</strain>
    </source>
</reference>
<feature type="region of interest" description="Disordered" evidence="1">
    <location>
        <begin position="314"/>
        <end position="384"/>
    </location>
</feature>
<keyword evidence="2" id="KW-0812">Transmembrane</keyword>
<feature type="transmembrane region" description="Helical" evidence="2">
    <location>
        <begin position="21"/>
        <end position="45"/>
    </location>
</feature>
<feature type="compositionally biased region" description="Polar residues" evidence="1">
    <location>
        <begin position="373"/>
        <end position="384"/>
    </location>
</feature>
<evidence type="ECO:0000256" key="1">
    <source>
        <dbReference type="SAM" id="MobiDB-lite"/>
    </source>
</evidence>
<proteinExistence type="predicted"/>
<sequence length="384" mass="41296">MGAKVPDRSTEQAAHVELRSALILSVAVAGAIFTVAPFILSAFLTSAFGQWQVISSTTLTNVGTTLMLAAVLFLLERKFTKSVSAAAESTARLEVLEQTRDLREAADALRQRVDVIDAKLAERRDARLRQTQSLVESARAEASFDAFAQLLEKANDLNALWHGSVVVPAGAMGSPRVRVFWGERSHAVLVHNIFDEAEPAIELSYVAPDEEQQGPFRPARSRWVASQSPAEALDALILEMQSAGHGPASRAITSQIFEHVAIAVGEAISSRANEPSSWMTGQLEEWIGDGMAVTSSGLEARQGGLLIAAEDFPEQGPVAGPASQKRKPVPFSPPCPSGVDPTSWAIGIDRSRPHFGRPWVRSISASEHGPKPYTSQTTPRGDHP</sequence>
<feature type="transmembrane region" description="Helical" evidence="2">
    <location>
        <begin position="51"/>
        <end position="75"/>
    </location>
</feature>
<name>A0ABS2CNI3_9MICO</name>
<dbReference type="RefSeq" id="WP_204131912.1">
    <property type="nucleotide sequence ID" value="NZ_JAFDVD010000015.1"/>
</dbReference>
<evidence type="ECO:0000256" key="2">
    <source>
        <dbReference type="SAM" id="Phobius"/>
    </source>
</evidence>
<dbReference type="Proteomes" id="UP001430172">
    <property type="component" value="Unassembled WGS sequence"/>
</dbReference>
<dbReference type="EMBL" id="JAFDVD010000015">
    <property type="protein sequence ID" value="MBM6401442.1"/>
    <property type="molecule type" value="Genomic_DNA"/>
</dbReference>
<protein>
    <submittedName>
        <fullName evidence="3">Uncharacterized protein</fullName>
    </submittedName>
</protein>
<evidence type="ECO:0000313" key="4">
    <source>
        <dbReference type="Proteomes" id="UP001430172"/>
    </source>
</evidence>
<keyword evidence="4" id="KW-1185">Reference proteome</keyword>
<accession>A0ABS2CNI3</accession>